<reference evidence="4 5" key="1">
    <citation type="submission" date="2023-10" db="EMBL/GenBank/DDBJ databases">
        <title>Two novel species belonging to the OM43/NOR5 clade.</title>
        <authorList>
            <person name="Park M."/>
        </authorList>
    </citation>
    <scope>NUCLEOTIDE SEQUENCE [LARGE SCALE GENOMIC DNA]</scope>
    <source>
        <strain evidence="4 5">IMCC45268</strain>
    </source>
</reference>
<feature type="region of interest" description="Disordered" evidence="2">
    <location>
        <begin position="1"/>
        <end position="24"/>
    </location>
</feature>
<evidence type="ECO:0000256" key="2">
    <source>
        <dbReference type="SAM" id="MobiDB-lite"/>
    </source>
</evidence>
<dbReference type="InterPro" id="IPR036196">
    <property type="entry name" value="Ptyr_pPase_sf"/>
</dbReference>
<evidence type="ECO:0000313" key="4">
    <source>
        <dbReference type="EMBL" id="WOJ95880.1"/>
    </source>
</evidence>
<name>A0ABZ0IBV9_9GAMM</name>
<keyword evidence="5" id="KW-1185">Reference proteome</keyword>
<keyword evidence="1" id="KW-0059">Arsenical resistance</keyword>
<dbReference type="RefSeq" id="WP_407326572.1">
    <property type="nucleotide sequence ID" value="NZ_CP136865.1"/>
</dbReference>
<dbReference type="Gene3D" id="3.40.50.2300">
    <property type="match status" value="1"/>
</dbReference>
<dbReference type="PANTHER" id="PTHR43428">
    <property type="entry name" value="ARSENATE REDUCTASE"/>
    <property type="match status" value="1"/>
</dbReference>
<dbReference type="Pfam" id="PF01451">
    <property type="entry name" value="LMWPc"/>
    <property type="match status" value="1"/>
</dbReference>
<dbReference type="EC" id="1.20.4.4" evidence="4"/>
<protein>
    <submittedName>
        <fullName evidence="4">Arsenate reductase ArsC</fullName>
        <ecNumber evidence="4">1.20.4.4</ecNumber>
    </submittedName>
</protein>
<evidence type="ECO:0000256" key="1">
    <source>
        <dbReference type="ARBA" id="ARBA00022849"/>
    </source>
</evidence>
<dbReference type="CDD" id="cd16345">
    <property type="entry name" value="LMWP_ArsC"/>
    <property type="match status" value="1"/>
</dbReference>
<feature type="domain" description="Phosphotyrosine protein phosphatase I" evidence="3">
    <location>
        <begin position="1"/>
        <end position="117"/>
    </location>
</feature>
<dbReference type="SUPFAM" id="SSF52788">
    <property type="entry name" value="Phosphotyrosine protein phosphatases I"/>
    <property type="match status" value="1"/>
</dbReference>
<gene>
    <name evidence="4" type="ORF">R0137_11565</name>
</gene>
<dbReference type="EMBL" id="CP136865">
    <property type="protein sequence ID" value="WOJ95880.1"/>
    <property type="molecule type" value="Genomic_DNA"/>
</dbReference>
<sequence>MTRQRGEQRVLAYSAGSQPSGEVHPDTLQQLEQRGIETLDLRSESWDAYAELAPDVVVTVCDNAAGEQCPLWLGKSIKVHWGLPDPSRIEGSEQAQAEAFATVIQTIDGWLTKVLQLDFENLSRDDLAAALQQIPNEGS</sequence>
<dbReference type="InterPro" id="IPR023485">
    <property type="entry name" value="Ptyr_pPase"/>
</dbReference>
<keyword evidence="4" id="KW-0560">Oxidoreductase</keyword>
<proteinExistence type="predicted"/>
<organism evidence="4 5">
    <name type="scientific">Congregibacter brevis</name>
    <dbReference type="NCBI Taxonomy" id="3081201"/>
    <lineage>
        <taxon>Bacteria</taxon>
        <taxon>Pseudomonadati</taxon>
        <taxon>Pseudomonadota</taxon>
        <taxon>Gammaproteobacteria</taxon>
        <taxon>Cellvibrionales</taxon>
        <taxon>Halieaceae</taxon>
        <taxon>Congregibacter</taxon>
    </lineage>
</organism>
<dbReference type="SMART" id="SM00226">
    <property type="entry name" value="LMWPc"/>
    <property type="match status" value="1"/>
</dbReference>
<dbReference type="Proteomes" id="UP001626549">
    <property type="component" value="Chromosome"/>
</dbReference>
<dbReference type="PANTHER" id="PTHR43428:SF1">
    <property type="entry name" value="ARSENATE REDUCTASE"/>
    <property type="match status" value="1"/>
</dbReference>
<evidence type="ECO:0000259" key="3">
    <source>
        <dbReference type="SMART" id="SM00226"/>
    </source>
</evidence>
<dbReference type="GO" id="GO:0030612">
    <property type="term" value="F:arsenate reductase (thioredoxin) activity"/>
    <property type="evidence" value="ECO:0007669"/>
    <property type="project" value="UniProtKB-EC"/>
</dbReference>
<accession>A0ABZ0IBV9</accession>
<evidence type="ECO:0000313" key="5">
    <source>
        <dbReference type="Proteomes" id="UP001626549"/>
    </source>
</evidence>